<evidence type="ECO:0000256" key="1">
    <source>
        <dbReference type="SAM" id="MobiDB-lite"/>
    </source>
</evidence>
<proteinExistence type="predicted"/>
<dbReference type="AlphaFoldDB" id="A0A317ZPN0"/>
<dbReference type="EMBL" id="QHLY01000012">
    <property type="protein sequence ID" value="PXA68461.1"/>
    <property type="molecule type" value="Genomic_DNA"/>
</dbReference>
<protein>
    <submittedName>
        <fullName evidence="2">Uncharacterized protein</fullName>
    </submittedName>
</protein>
<organism evidence="2 3">
    <name type="scientific">Cryobacterium arcticum</name>
    <dbReference type="NCBI Taxonomy" id="670052"/>
    <lineage>
        <taxon>Bacteria</taxon>
        <taxon>Bacillati</taxon>
        <taxon>Actinomycetota</taxon>
        <taxon>Actinomycetes</taxon>
        <taxon>Micrococcales</taxon>
        <taxon>Microbacteriaceae</taxon>
        <taxon>Cryobacterium</taxon>
    </lineage>
</organism>
<gene>
    <name evidence="2" type="ORF">CTB96_17860</name>
</gene>
<name>A0A317ZPN0_9MICO</name>
<dbReference type="OrthoDB" id="5126377at2"/>
<evidence type="ECO:0000313" key="3">
    <source>
        <dbReference type="Proteomes" id="UP000246722"/>
    </source>
</evidence>
<feature type="compositionally biased region" description="Polar residues" evidence="1">
    <location>
        <begin position="1"/>
        <end position="14"/>
    </location>
</feature>
<dbReference type="Proteomes" id="UP000246722">
    <property type="component" value="Unassembled WGS sequence"/>
</dbReference>
<reference evidence="2 3" key="1">
    <citation type="submission" date="2018-05" db="EMBL/GenBank/DDBJ databases">
        <title>Genetic diversity of glacier-inhabiting Cryobacterium bacteria in China and description of Cryobacterium mengkeensis sp. nov. and Arthrobacter glacialis sp. nov.</title>
        <authorList>
            <person name="Liu Q."/>
            <person name="Xin Y.-H."/>
        </authorList>
    </citation>
    <scope>NUCLEOTIDE SEQUENCE [LARGE SCALE GENOMIC DNA]</scope>
    <source>
        <strain evidence="2 3">SK-1</strain>
    </source>
</reference>
<accession>A0A317ZPN0</accession>
<feature type="region of interest" description="Disordered" evidence="1">
    <location>
        <begin position="1"/>
        <end position="27"/>
    </location>
</feature>
<evidence type="ECO:0000313" key="2">
    <source>
        <dbReference type="EMBL" id="PXA68461.1"/>
    </source>
</evidence>
<dbReference type="RefSeq" id="WP_110128128.1">
    <property type="nucleotide sequence ID" value="NZ_QHLY01000012.1"/>
</dbReference>
<comment type="caution">
    <text evidence="2">The sequence shown here is derived from an EMBL/GenBank/DDBJ whole genome shotgun (WGS) entry which is preliminary data.</text>
</comment>
<keyword evidence="3" id="KW-1185">Reference proteome</keyword>
<sequence>MNTQLAPTTGRQSHPPQPVRIPEPRSTRRVGLVDRAAMHVGLALIHWGRRPVKARRERPAFAPESIEARREMDRVRDQYLVLKLTQFR</sequence>